<feature type="transmembrane region" description="Helical" evidence="7">
    <location>
        <begin position="243"/>
        <end position="263"/>
    </location>
</feature>
<dbReference type="RefSeq" id="WP_173715516.1">
    <property type="nucleotide sequence ID" value="NZ_JAAINN010000001.1"/>
</dbReference>
<comment type="subcellular location">
    <subcellularLocation>
        <location evidence="1">Cell membrane</location>
        <topology evidence="1">Multi-pass membrane protein</topology>
    </subcellularLocation>
</comment>
<dbReference type="PANTHER" id="PTHR30213:SF0">
    <property type="entry name" value="UPF0761 MEMBRANE PROTEIN YIHY"/>
    <property type="match status" value="1"/>
</dbReference>
<keyword evidence="5 7" id="KW-0472">Membrane</keyword>
<dbReference type="InterPro" id="IPR017039">
    <property type="entry name" value="Virul_fac_BrkB"/>
</dbReference>
<feature type="transmembrane region" description="Helical" evidence="7">
    <location>
        <begin position="176"/>
        <end position="198"/>
    </location>
</feature>
<accession>A0ABX2H1F4</accession>
<evidence type="ECO:0000256" key="5">
    <source>
        <dbReference type="ARBA" id="ARBA00023136"/>
    </source>
</evidence>
<feature type="transmembrane region" description="Helical" evidence="7">
    <location>
        <begin position="134"/>
        <end position="156"/>
    </location>
</feature>
<evidence type="ECO:0000256" key="2">
    <source>
        <dbReference type="ARBA" id="ARBA00022475"/>
    </source>
</evidence>
<dbReference type="NCBIfam" id="TIGR00765">
    <property type="entry name" value="yihY_not_rbn"/>
    <property type="match status" value="1"/>
</dbReference>
<keyword evidence="4 7" id="KW-1133">Transmembrane helix</keyword>
<keyword evidence="3 7" id="KW-0812">Transmembrane</keyword>
<dbReference type="PIRSF" id="PIRSF035875">
    <property type="entry name" value="RNase_BN"/>
    <property type="match status" value="1"/>
</dbReference>
<dbReference type="PANTHER" id="PTHR30213">
    <property type="entry name" value="INNER MEMBRANE PROTEIN YHJD"/>
    <property type="match status" value="1"/>
</dbReference>
<dbReference type="Pfam" id="PF03631">
    <property type="entry name" value="Virul_fac_BrkB"/>
    <property type="match status" value="1"/>
</dbReference>
<feature type="region of interest" description="Disordered" evidence="6">
    <location>
        <begin position="291"/>
        <end position="310"/>
    </location>
</feature>
<dbReference type="Proteomes" id="UP001644719">
    <property type="component" value="Unassembled WGS sequence"/>
</dbReference>
<comment type="caution">
    <text evidence="8">The sequence shown here is derived from an EMBL/GenBank/DDBJ whole genome shotgun (WGS) entry which is preliminary data.</text>
</comment>
<evidence type="ECO:0000256" key="7">
    <source>
        <dbReference type="SAM" id="Phobius"/>
    </source>
</evidence>
<evidence type="ECO:0000313" key="8">
    <source>
        <dbReference type="EMBL" id="NSG83987.1"/>
    </source>
</evidence>
<gene>
    <name evidence="8" type="ORF">G5B17_00740</name>
</gene>
<dbReference type="EMBL" id="JAAITS010000002">
    <property type="protein sequence ID" value="NSG83987.1"/>
    <property type="molecule type" value="Genomic_DNA"/>
</dbReference>
<reference evidence="8 9" key="1">
    <citation type="journal article" date="2020" name="Cell Host Microbe">
        <title>Functional and Genomic Variation between Human-Derived Isolates of Lachnospiraceae Reveals Inter- and Intra-Species Diversity.</title>
        <authorList>
            <person name="Sorbara M.T."/>
            <person name="Littmann E.R."/>
            <person name="Fontana E."/>
            <person name="Moody T.U."/>
            <person name="Kohout C.E."/>
            <person name="Gjonbalaj M."/>
            <person name="Eaton V."/>
            <person name="Seok R."/>
            <person name="Leiner I.M."/>
            <person name="Pamer E.G."/>
        </authorList>
    </citation>
    <scope>NUCLEOTIDE SEQUENCE [LARGE SCALE GENOMIC DNA]</scope>
    <source>
        <strain evidence="8 9">MSK.17.74</strain>
    </source>
</reference>
<evidence type="ECO:0000313" key="9">
    <source>
        <dbReference type="Proteomes" id="UP001644719"/>
    </source>
</evidence>
<evidence type="ECO:0000256" key="4">
    <source>
        <dbReference type="ARBA" id="ARBA00022989"/>
    </source>
</evidence>
<evidence type="ECO:0000256" key="3">
    <source>
        <dbReference type="ARBA" id="ARBA00022692"/>
    </source>
</evidence>
<feature type="transmembrane region" description="Helical" evidence="7">
    <location>
        <begin position="210"/>
        <end position="231"/>
    </location>
</feature>
<evidence type="ECO:0000256" key="1">
    <source>
        <dbReference type="ARBA" id="ARBA00004651"/>
    </source>
</evidence>
<organism evidence="8 9">
    <name type="scientific">Blautia faecis</name>
    <dbReference type="NCBI Taxonomy" id="871665"/>
    <lineage>
        <taxon>Bacteria</taxon>
        <taxon>Bacillati</taxon>
        <taxon>Bacillota</taxon>
        <taxon>Clostridia</taxon>
        <taxon>Lachnospirales</taxon>
        <taxon>Lachnospiraceae</taxon>
        <taxon>Blautia</taxon>
    </lineage>
</organism>
<keyword evidence="9" id="KW-1185">Reference proteome</keyword>
<sequence>MDKKKEKQSVLQLLFGFMDRANGDHVGAYAAQAAYFLIMSFIPFILFLTTIIRYTPLTYNMVSETIRAFVPHNIQNFVLTIVSEVYGRSTAVVPISAIMALWSAGKAMQSLTNGLNSIYHVHETRNWLITRMYAVVYTFLFSIAIIASLLLLVLGNQIQIMAGKYVPFLGRIIGKIIGARTALVFAGLFLIFLILYKMLPNRKATFKSQVPGALLIAAGWSLFSYFFSIYFDMFPGFSNMYGSLTALIMVMLWLYICMNLLLYGAEINAYFEKQFRMAQASMREMLSRERDEAEKELNKEKKKYLEKENERKKKIEMKASAEKKKEEQQTN</sequence>
<feature type="transmembrane region" description="Helical" evidence="7">
    <location>
        <begin position="33"/>
        <end position="52"/>
    </location>
</feature>
<protein>
    <submittedName>
        <fullName evidence="8">YihY/virulence factor BrkB family protein</fullName>
    </submittedName>
</protein>
<evidence type="ECO:0000256" key="6">
    <source>
        <dbReference type="SAM" id="MobiDB-lite"/>
    </source>
</evidence>
<keyword evidence="2" id="KW-1003">Cell membrane</keyword>
<name>A0ABX2H1F4_9FIRM</name>
<proteinExistence type="predicted"/>